<organism evidence="1">
    <name type="scientific">uncultured Caudovirales phage</name>
    <dbReference type="NCBI Taxonomy" id="2100421"/>
    <lineage>
        <taxon>Viruses</taxon>
        <taxon>Duplodnaviria</taxon>
        <taxon>Heunggongvirae</taxon>
        <taxon>Uroviricota</taxon>
        <taxon>Caudoviricetes</taxon>
        <taxon>Peduoviridae</taxon>
        <taxon>Maltschvirus</taxon>
        <taxon>Maltschvirus maltsch</taxon>
    </lineage>
</organism>
<gene>
    <name evidence="1" type="ORF">UFOVP89_50</name>
</gene>
<dbReference type="EMBL" id="LR796197">
    <property type="protein sequence ID" value="CAB4126420.1"/>
    <property type="molecule type" value="Genomic_DNA"/>
</dbReference>
<proteinExistence type="predicted"/>
<name>A0A6J5L1W7_9CAUD</name>
<accession>A0A6J5L1W7</accession>
<sequence>MLSLYTIPPQQVQQTWHKVEKMLDEAMAHSGGEYTLEHLKVMLTQGKQVLLVAADETMDIKCALTVEWINYPNDRVAFITAIGGKTCRNAVDQFCVWAREQGGTKIQGAAFESVARLWKRAYGFENRYIIVEKRI</sequence>
<evidence type="ECO:0000313" key="1">
    <source>
        <dbReference type="EMBL" id="CAB4126420.1"/>
    </source>
</evidence>
<reference evidence="1" key="1">
    <citation type="submission" date="2020-04" db="EMBL/GenBank/DDBJ databases">
        <authorList>
            <person name="Chiriac C."/>
            <person name="Salcher M."/>
            <person name="Ghai R."/>
            <person name="Kavagutti S V."/>
        </authorList>
    </citation>
    <scope>NUCLEOTIDE SEQUENCE</scope>
</reference>
<protein>
    <submittedName>
        <fullName evidence="1">Uncharacterized protein</fullName>
    </submittedName>
</protein>